<dbReference type="AlphaFoldDB" id="A0A5E5A672"/>
<dbReference type="PANTHER" id="PTHR10464:SF4">
    <property type="entry name" value="UREA TRANSPORTER"/>
    <property type="match status" value="1"/>
</dbReference>
<evidence type="ECO:0000313" key="8">
    <source>
        <dbReference type="EMBL" id="VVE68045.1"/>
    </source>
</evidence>
<gene>
    <name evidence="8" type="ORF">PCA31118_02758</name>
</gene>
<sequence length="263" mass="27499">MGALLLAVLALADLATALTGFVASVAASVCAIALRLAPTQRRSGLLGYNAALTGVAFAALWQPNETFATWLAICVGMNVILTAALARYRVPALTGPFVAVMTLSWAMQYWLPLTPRPGTPGCDAGAPGFVFCSVGQVIFMAPLVLGLLTWYLLALWNARATLWALASGAAIWAMLSVLTTVWPALATQAGGIGVNAFLAALGLGVFGRHPNVRLVGAALAAVICIALGHWLAPSAWPYFTLPFNLAVWTVLALTKRPGQTVRT</sequence>
<dbReference type="Gene3D" id="1.10.3430.10">
    <property type="entry name" value="Ammonium transporter AmtB like domains"/>
    <property type="match status" value="1"/>
</dbReference>
<evidence type="ECO:0000256" key="1">
    <source>
        <dbReference type="ARBA" id="ARBA00004651"/>
    </source>
</evidence>
<feature type="transmembrane region" description="Helical" evidence="7">
    <location>
        <begin position="6"/>
        <end position="33"/>
    </location>
</feature>
<reference evidence="8 9" key="1">
    <citation type="submission" date="2019-08" db="EMBL/GenBank/DDBJ databases">
        <authorList>
            <person name="Peeters C."/>
        </authorList>
    </citation>
    <scope>NUCLEOTIDE SEQUENCE [LARGE SCALE GENOMIC DNA]</scope>
    <source>
        <strain evidence="8 9">LMG 31118</strain>
    </source>
</reference>
<evidence type="ECO:0000256" key="3">
    <source>
        <dbReference type="ARBA" id="ARBA00022475"/>
    </source>
</evidence>
<dbReference type="InterPro" id="IPR004937">
    <property type="entry name" value="Urea_transporter"/>
</dbReference>
<evidence type="ECO:0000313" key="9">
    <source>
        <dbReference type="Proteomes" id="UP000414136"/>
    </source>
</evidence>
<feature type="transmembrane region" description="Helical" evidence="7">
    <location>
        <begin position="214"/>
        <end position="232"/>
    </location>
</feature>
<feature type="transmembrane region" description="Helical" evidence="7">
    <location>
        <begin position="160"/>
        <end position="182"/>
    </location>
</feature>
<dbReference type="EMBL" id="CABPSQ010000004">
    <property type="protein sequence ID" value="VVE68045.1"/>
    <property type="molecule type" value="Genomic_DNA"/>
</dbReference>
<keyword evidence="9" id="KW-1185">Reference proteome</keyword>
<keyword evidence="4 7" id="KW-0812">Transmembrane</keyword>
<keyword evidence="3" id="KW-1003">Cell membrane</keyword>
<feature type="transmembrane region" description="Helical" evidence="7">
    <location>
        <begin position="188"/>
        <end position="207"/>
    </location>
</feature>
<organism evidence="8 9">
    <name type="scientific">Pandoraea captiosa</name>
    <dbReference type="NCBI Taxonomy" id="2508302"/>
    <lineage>
        <taxon>Bacteria</taxon>
        <taxon>Pseudomonadati</taxon>
        <taxon>Pseudomonadota</taxon>
        <taxon>Betaproteobacteria</taxon>
        <taxon>Burkholderiales</taxon>
        <taxon>Burkholderiaceae</taxon>
        <taxon>Pandoraea</taxon>
    </lineage>
</organism>
<keyword evidence="6 7" id="KW-0472">Membrane</keyword>
<evidence type="ECO:0000256" key="4">
    <source>
        <dbReference type="ARBA" id="ARBA00022692"/>
    </source>
</evidence>
<name>A0A5E5A672_9BURK</name>
<comment type="similarity">
    <text evidence="2">Belongs to the urea transporter family.</text>
</comment>
<evidence type="ECO:0000256" key="5">
    <source>
        <dbReference type="ARBA" id="ARBA00022989"/>
    </source>
</evidence>
<feature type="transmembrane region" description="Helical" evidence="7">
    <location>
        <begin position="45"/>
        <end position="61"/>
    </location>
</feature>
<feature type="transmembrane region" description="Helical" evidence="7">
    <location>
        <begin position="238"/>
        <end position="254"/>
    </location>
</feature>
<evidence type="ECO:0000256" key="2">
    <source>
        <dbReference type="ARBA" id="ARBA00005914"/>
    </source>
</evidence>
<feature type="transmembrane region" description="Helical" evidence="7">
    <location>
        <begin position="93"/>
        <end position="111"/>
    </location>
</feature>
<feature type="transmembrane region" description="Helical" evidence="7">
    <location>
        <begin position="126"/>
        <end position="153"/>
    </location>
</feature>
<dbReference type="GO" id="GO:0005886">
    <property type="term" value="C:plasma membrane"/>
    <property type="evidence" value="ECO:0007669"/>
    <property type="project" value="UniProtKB-SubCell"/>
</dbReference>
<dbReference type="InterPro" id="IPR029020">
    <property type="entry name" value="Ammonium/urea_transptr"/>
</dbReference>
<accession>A0A5E5A672</accession>
<protein>
    <submittedName>
        <fullName evidence="8">Urea transporter</fullName>
    </submittedName>
</protein>
<feature type="transmembrane region" description="Helical" evidence="7">
    <location>
        <begin position="67"/>
        <end position="86"/>
    </location>
</feature>
<proteinExistence type="inferred from homology"/>
<evidence type="ECO:0000256" key="7">
    <source>
        <dbReference type="SAM" id="Phobius"/>
    </source>
</evidence>
<comment type="subcellular location">
    <subcellularLocation>
        <location evidence="1">Cell membrane</location>
        <topology evidence="1">Multi-pass membrane protein</topology>
    </subcellularLocation>
</comment>
<dbReference type="Pfam" id="PF03253">
    <property type="entry name" value="UT"/>
    <property type="match status" value="1"/>
</dbReference>
<evidence type="ECO:0000256" key="6">
    <source>
        <dbReference type="ARBA" id="ARBA00023136"/>
    </source>
</evidence>
<dbReference type="PANTHER" id="PTHR10464">
    <property type="entry name" value="UREA TRANSPORTER"/>
    <property type="match status" value="1"/>
</dbReference>
<dbReference type="GO" id="GO:0015204">
    <property type="term" value="F:urea transmembrane transporter activity"/>
    <property type="evidence" value="ECO:0007669"/>
    <property type="project" value="InterPro"/>
</dbReference>
<dbReference type="Proteomes" id="UP000414136">
    <property type="component" value="Unassembled WGS sequence"/>
</dbReference>
<keyword evidence="5 7" id="KW-1133">Transmembrane helix</keyword>